<dbReference type="Proteomes" id="UP001293791">
    <property type="component" value="Unassembled WGS sequence"/>
</dbReference>
<evidence type="ECO:0000259" key="12">
    <source>
        <dbReference type="PROSITE" id="PS50968"/>
    </source>
</evidence>
<organism evidence="14 15">
    <name type="scientific">Candidatus Cyrtobacter comes</name>
    <dbReference type="NCBI Taxonomy" id="675776"/>
    <lineage>
        <taxon>Bacteria</taxon>
        <taxon>Pseudomonadati</taxon>
        <taxon>Pseudomonadota</taxon>
        <taxon>Alphaproteobacteria</taxon>
        <taxon>Rickettsiales</taxon>
        <taxon>Candidatus Midichloriaceae</taxon>
        <taxon>Candidatus Cyrtobacter</taxon>
    </lineage>
</organism>
<dbReference type="InterPro" id="IPR003016">
    <property type="entry name" value="2-oxoA_DH_lipoyl-BS"/>
</dbReference>
<evidence type="ECO:0000256" key="8">
    <source>
        <dbReference type="ARBA" id="ARBA00022823"/>
    </source>
</evidence>
<evidence type="ECO:0000256" key="3">
    <source>
        <dbReference type="ARBA" id="ARBA00007317"/>
    </source>
</evidence>
<dbReference type="InterPro" id="IPR006255">
    <property type="entry name" value="SucB"/>
</dbReference>
<dbReference type="Pfam" id="PF02817">
    <property type="entry name" value="E3_binding"/>
    <property type="match status" value="1"/>
</dbReference>
<evidence type="ECO:0000256" key="10">
    <source>
        <dbReference type="ARBA" id="ARBA00052761"/>
    </source>
</evidence>
<evidence type="ECO:0000256" key="1">
    <source>
        <dbReference type="ARBA" id="ARBA00004052"/>
    </source>
</evidence>
<dbReference type="SUPFAM" id="SSF52777">
    <property type="entry name" value="CoA-dependent acyltransferases"/>
    <property type="match status" value="1"/>
</dbReference>
<sequence>MVEVVVPALGESISEATIAKWYKLPGDIVNEGEVVAALETDKITLEVPANASGILQAILKKEGDVVIIGELIAKISEGAVKQEEVVAKPIVEVQSTLISKNAAPIAFPAATKLAKEAGIDIASIKGSGKGERVTKYDVASSLSDKVDLLDLPGNKQERVKMTKLRQTIAKRLKDSQNTAAILTTFNEVDMSYVMMLRKKYQEKFTERYGIKLGFMSFFVKAVVAALKEIPAVNAEIDNDYIVYKYHYDIGVAVGTDHGLVVPIVKNADLLSFSDIEKEIALLGKKAKDGKLSIADMSGGTFSITNGGIYGSMLSTPIINPPQSAILGMHNIVERPIVVGGEVVIRPIMYIALSYDHRIIDGKEAVTFLRRIKEMVEAPERILIDM</sequence>
<evidence type="ECO:0000313" key="14">
    <source>
        <dbReference type="EMBL" id="MDZ5761897.1"/>
    </source>
</evidence>
<keyword evidence="6 11" id="KW-0816">Tricarboxylic acid cycle</keyword>
<comment type="cofactor">
    <cofactor evidence="11">
        <name>(R)-lipoate</name>
        <dbReference type="ChEBI" id="CHEBI:83088"/>
    </cofactor>
    <text evidence="11">Binds 1 lipoyl cofactor covalently.</text>
</comment>
<dbReference type="NCBIfam" id="NF004309">
    <property type="entry name" value="PRK05704.1"/>
    <property type="match status" value="1"/>
</dbReference>
<dbReference type="InterPro" id="IPR036625">
    <property type="entry name" value="E3-bd_dom_sf"/>
</dbReference>
<dbReference type="InterPro" id="IPR050537">
    <property type="entry name" value="2-oxoacid_dehydrogenase"/>
</dbReference>
<name>A0ABU5L6Z1_9RICK</name>
<protein>
    <recommendedName>
        <fullName evidence="5 11">Dihydrolipoyllysine-residue succinyltransferase component of 2-oxoglutarate dehydrogenase complex</fullName>
        <ecNumber evidence="4 11">2.3.1.61</ecNumber>
    </recommendedName>
    <alternativeName>
        <fullName evidence="11">2-oxoglutarate dehydrogenase complex component E2</fullName>
    </alternativeName>
</protein>
<keyword evidence="15" id="KW-1185">Reference proteome</keyword>
<keyword evidence="8 11" id="KW-0450">Lipoyl</keyword>
<dbReference type="InterPro" id="IPR004167">
    <property type="entry name" value="PSBD"/>
</dbReference>
<evidence type="ECO:0000256" key="5">
    <source>
        <dbReference type="ARBA" id="ARBA00019511"/>
    </source>
</evidence>
<evidence type="ECO:0000259" key="13">
    <source>
        <dbReference type="PROSITE" id="PS51826"/>
    </source>
</evidence>
<evidence type="ECO:0000256" key="7">
    <source>
        <dbReference type="ARBA" id="ARBA00022679"/>
    </source>
</evidence>
<evidence type="ECO:0000256" key="11">
    <source>
        <dbReference type="RuleBase" id="RU361138"/>
    </source>
</evidence>
<dbReference type="Gene3D" id="4.10.320.10">
    <property type="entry name" value="E3-binding domain"/>
    <property type="match status" value="1"/>
</dbReference>
<evidence type="ECO:0000256" key="4">
    <source>
        <dbReference type="ARBA" id="ARBA00012945"/>
    </source>
</evidence>
<reference evidence="14 15" key="1">
    <citation type="submission" date="2023-02" db="EMBL/GenBank/DDBJ databases">
        <title>Host association and intracellularity evolved multiple times independently in the Rickettsiales.</title>
        <authorList>
            <person name="Castelli M."/>
            <person name="Nardi T."/>
            <person name="Gammuto L."/>
            <person name="Bellinzona G."/>
            <person name="Sabaneyeva E."/>
            <person name="Potekhin A."/>
            <person name="Serra V."/>
            <person name="Petroni G."/>
            <person name="Sassera D."/>
        </authorList>
    </citation>
    <scope>NUCLEOTIDE SEQUENCE [LARGE SCALE GENOMIC DNA]</scope>
    <source>
        <strain evidence="14 15">BOD18</strain>
    </source>
</reference>
<dbReference type="InterPro" id="IPR000089">
    <property type="entry name" value="Biotin_lipoyl"/>
</dbReference>
<dbReference type="PANTHER" id="PTHR43416">
    <property type="entry name" value="DIHYDROLIPOYLLYSINE-RESIDUE SUCCINYLTRANSFERASE COMPONENT OF 2-OXOGLUTARATE DEHYDROGENASE COMPLEX, MITOCHONDRIAL-RELATED"/>
    <property type="match status" value="1"/>
</dbReference>
<keyword evidence="7 11" id="KW-0808">Transferase</keyword>
<feature type="domain" description="Peripheral subunit-binding (PSBD)" evidence="13">
    <location>
        <begin position="105"/>
        <end position="142"/>
    </location>
</feature>
<dbReference type="RefSeq" id="WP_410519688.1">
    <property type="nucleotide sequence ID" value="NZ_JARGYT010000009.1"/>
</dbReference>
<accession>A0ABU5L6Z1</accession>
<comment type="function">
    <text evidence="1 11">E2 component of the 2-oxoglutarate dehydrogenase (OGDH) complex which catalyzes the second step in the conversion of 2-oxoglutarate to succinyl-CoA and CO(2).</text>
</comment>
<evidence type="ECO:0000256" key="2">
    <source>
        <dbReference type="ARBA" id="ARBA00005145"/>
    </source>
</evidence>
<dbReference type="EMBL" id="JARGYT010000009">
    <property type="protein sequence ID" value="MDZ5761897.1"/>
    <property type="molecule type" value="Genomic_DNA"/>
</dbReference>
<keyword evidence="9 11" id="KW-0012">Acyltransferase</keyword>
<dbReference type="EC" id="2.3.1.61" evidence="4 11"/>
<dbReference type="NCBIfam" id="TIGR01347">
    <property type="entry name" value="sucB"/>
    <property type="match status" value="1"/>
</dbReference>
<comment type="caution">
    <text evidence="14">The sequence shown here is derived from an EMBL/GenBank/DDBJ whole genome shotgun (WGS) entry which is preliminary data.</text>
</comment>
<gene>
    <name evidence="14" type="ORF">Cyrtocomes_00257</name>
</gene>
<dbReference type="Pfam" id="PF00198">
    <property type="entry name" value="2-oxoacid_dh"/>
    <property type="match status" value="1"/>
</dbReference>
<comment type="catalytic activity">
    <reaction evidence="10 11">
        <text>N(6)-[(R)-dihydrolipoyl]-L-lysyl-[protein] + succinyl-CoA = N(6)-[(R)-S(8)-succinyldihydrolipoyl]-L-lysyl-[protein] + CoA</text>
        <dbReference type="Rhea" id="RHEA:15213"/>
        <dbReference type="Rhea" id="RHEA-COMP:10475"/>
        <dbReference type="Rhea" id="RHEA-COMP:20092"/>
        <dbReference type="ChEBI" id="CHEBI:57287"/>
        <dbReference type="ChEBI" id="CHEBI:57292"/>
        <dbReference type="ChEBI" id="CHEBI:83100"/>
        <dbReference type="ChEBI" id="CHEBI:83120"/>
        <dbReference type="EC" id="2.3.1.61"/>
    </reaction>
</comment>
<dbReference type="InterPro" id="IPR023213">
    <property type="entry name" value="CAT-like_dom_sf"/>
</dbReference>
<dbReference type="Pfam" id="PF00364">
    <property type="entry name" value="Biotin_lipoyl"/>
    <property type="match status" value="1"/>
</dbReference>
<dbReference type="SUPFAM" id="SSF47005">
    <property type="entry name" value="Peripheral subunit-binding domain of 2-oxo acid dehydrogenase complex"/>
    <property type="match status" value="1"/>
</dbReference>
<comment type="similarity">
    <text evidence="3 11">Belongs to the 2-oxoacid dehydrogenase family.</text>
</comment>
<proteinExistence type="inferred from homology"/>
<dbReference type="PANTHER" id="PTHR43416:SF5">
    <property type="entry name" value="DIHYDROLIPOYLLYSINE-RESIDUE SUCCINYLTRANSFERASE COMPONENT OF 2-OXOGLUTARATE DEHYDROGENASE COMPLEX, MITOCHONDRIAL"/>
    <property type="match status" value="1"/>
</dbReference>
<comment type="pathway">
    <text evidence="2 11">Amino-acid degradation; L-lysine degradation via saccharopine pathway; glutaryl-CoA from L-lysine: step 6/6.</text>
</comment>
<feature type="domain" description="Lipoyl-binding" evidence="12">
    <location>
        <begin position="1"/>
        <end position="76"/>
    </location>
</feature>
<dbReference type="PROSITE" id="PS00189">
    <property type="entry name" value="LIPOYL"/>
    <property type="match status" value="1"/>
</dbReference>
<dbReference type="PROSITE" id="PS50968">
    <property type="entry name" value="BIOTINYL_LIPOYL"/>
    <property type="match status" value="1"/>
</dbReference>
<dbReference type="SUPFAM" id="SSF51230">
    <property type="entry name" value="Single hybrid motif"/>
    <property type="match status" value="1"/>
</dbReference>
<dbReference type="CDD" id="cd06849">
    <property type="entry name" value="lipoyl_domain"/>
    <property type="match status" value="1"/>
</dbReference>
<dbReference type="InterPro" id="IPR001078">
    <property type="entry name" value="2-oxoacid_DH_actylTfrase"/>
</dbReference>
<dbReference type="InterPro" id="IPR011053">
    <property type="entry name" value="Single_hybrid_motif"/>
</dbReference>
<evidence type="ECO:0000313" key="15">
    <source>
        <dbReference type="Proteomes" id="UP001293791"/>
    </source>
</evidence>
<dbReference type="Gene3D" id="3.30.559.10">
    <property type="entry name" value="Chloramphenicol acetyltransferase-like domain"/>
    <property type="match status" value="1"/>
</dbReference>
<dbReference type="Gene3D" id="2.40.50.100">
    <property type="match status" value="1"/>
</dbReference>
<evidence type="ECO:0000256" key="6">
    <source>
        <dbReference type="ARBA" id="ARBA00022532"/>
    </source>
</evidence>
<evidence type="ECO:0000256" key="9">
    <source>
        <dbReference type="ARBA" id="ARBA00023315"/>
    </source>
</evidence>
<dbReference type="PROSITE" id="PS51826">
    <property type="entry name" value="PSBD"/>
    <property type="match status" value="1"/>
</dbReference>